<accession>A0A2N8ZBP0</accession>
<keyword evidence="3" id="KW-1185">Reference proteome</keyword>
<sequence>MDNMSINGMFFVNALSYGYLAILIILRLVSVQHTSAVYLEYRWS</sequence>
<feature type="transmembrane region" description="Helical" evidence="1">
    <location>
        <begin position="6"/>
        <end position="29"/>
    </location>
</feature>
<name>A0A2N8ZBP0_9VIBR</name>
<protein>
    <submittedName>
        <fullName evidence="2">Uncharacterized protein</fullName>
    </submittedName>
</protein>
<evidence type="ECO:0000256" key="1">
    <source>
        <dbReference type="SAM" id="Phobius"/>
    </source>
</evidence>
<organism evidence="2 3">
    <name type="scientific">Vibrio tapetis subsp. tapetis</name>
    <dbReference type="NCBI Taxonomy" id="1671868"/>
    <lineage>
        <taxon>Bacteria</taxon>
        <taxon>Pseudomonadati</taxon>
        <taxon>Pseudomonadota</taxon>
        <taxon>Gammaproteobacteria</taxon>
        <taxon>Vibrionales</taxon>
        <taxon>Vibrionaceae</taxon>
        <taxon>Vibrio</taxon>
    </lineage>
</organism>
<dbReference type="AlphaFoldDB" id="A0A2N8ZBP0"/>
<dbReference type="Proteomes" id="UP000235828">
    <property type="component" value="Chromosome A"/>
</dbReference>
<dbReference type="EMBL" id="LT960611">
    <property type="protein sequence ID" value="SON49319.1"/>
    <property type="molecule type" value="Genomic_DNA"/>
</dbReference>
<reference evidence="2 3" key="1">
    <citation type="submission" date="2017-10" db="EMBL/GenBank/DDBJ databases">
        <authorList>
            <person name="Banno H."/>
            <person name="Chua N.-H."/>
        </authorList>
    </citation>
    <scope>NUCLEOTIDE SEQUENCE [LARGE SCALE GENOMIC DNA]</scope>
    <source>
        <strain evidence="2">Vibrio tapetis CECT4600</strain>
    </source>
</reference>
<keyword evidence="1" id="KW-1133">Transmembrane helix</keyword>
<gene>
    <name evidence="2" type="ORF">VTAP4600_A1340</name>
</gene>
<proteinExistence type="predicted"/>
<dbReference type="KEGG" id="vta:A1340"/>
<evidence type="ECO:0000313" key="3">
    <source>
        <dbReference type="Proteomes" id="UP000235828"/>
    </source>
</evidence>
<keyword evidence="1" id="KW-0472">Membrane</keyword>
<keyword evidence="1" id="KW-0812">Transmembrane</keyword>
<evidence type="ECO:0000313" key="2">
    <source>
        <dbReference type="EMBL" id="SON49319.1"/>
    </source>
</evidence>